<dbReference type="Pfam" id="PF04325">
    <property type="entry name" value="DUF465"/>
    <property type="match status" value="1"/>
</dbReference>
<feature type="coiled-coil region" evidence="1">
    <location>
        <begin position="16"/>
        <end position="64"/>
    </location>
</feature>
<evidence type="ECO:0000313" key="2">
    <source>
        <dbReference type="EMBL" id="GAA4856258.1"/>
    </source>
</evidence>
<dbReference type="Gene3D" id="6.10.280.50">
    <property type="match status" value="1"/>
</dbReference>
<proteinExistence type="predicted"/>
<organism evidence="2 3">
    <name type="scientific">Luteimonas vadosa</name>
    <dbReference type="NCBI Taxonomy" id="1165507"/>
    <lineage>
        <taxon>Bacteria</taxon>
        <taxon>Pseudomonadati</taxon>
        <taxon>Pseudomonadota</taxon>
        <taxon>Gammaproteobacteria</taxon>
        <taxon>Lysobacterales</taxon>
        <taxon>Lysobacteraceae</taxon>
        <taxon>Luteimonas</taxon>
    </lineage>
</organism>
<dbReference type="EMBL" id="BAABJY010000001">
    <property type="protein sequence ID" value="GAA4856258.1"/>
    <property type="molecule type" value="Genomic_DNA"/>
</dbReference>
<dbReference type="RefSeq" id="WP_345293904.1">
    <property type="nucleotide sequence ID" value="NZ_BAABJY010000001.1"/>
</dbReference>
<name>A0ABP9DUE7_9GAMM</name>
<dbReference type="InterPro" id="IPR007420">
    <property type="entry name" value="DUF465"/>
</dbReference>
<keyword evidence="3" id="KW-1185">Reference proteome</keyword>
<dbReference type="Proteomes" id="UP001501323">
    <property type="component" value="Unassembled WGS sequence"/>
</dbReference>
<protein>
    <submittedName>
        <fullName evidence="2">YdcH family protein</fullName>
    </submittedName>
</protein>
<gene>
    <name evidence="2" type="ORF">GCM10023332_04900</name>
</gene>
<comment type="caution">
    <text evidence="2">The sequence shown here is derived from an EMBL/GenBank/DDBJ whole genome shotgun (WGS) entry which is preliminary data.</text>
</comment>
<reference evidence="3" key="1">
    <citation type="journal article" date="2019" name="Int. J. Syst. Evol. Microbiol.">
        <title>The Global Catalogue of Microorganisms (GCM) 10K type strain sequencing project: providing services to taxonomists for standard genome sequencing and annotation.</title>
        <authorList>
            <consortium name="The Broad Institute Genomics Platform"/>
            <consortium name="The Broad Institute Genome Sequencing Center for Infectious Disease"/>
            <person name="Wu L."/>
            <person name="Ma J."/>
        </authorList>
    </citation>
    <scope>NUCLEOTIDE SEQUENCE [LARGE SCALE GENOMIC DNA]</scope>
    <source>
        <strain evidence="3">JCM 18392</strain>
    </source>
</reference>
<dbReference type="InterPro" id="IPR038444">
    <property type="entry name" value="DUF465_sf"/>
</dbReference>
<evidence type="ECO:0000256" key="1">
    <source>
        <dbReference type="SAM" id="Coils"/>
    </source>
</evidence>
<evidence type="ECO:0000313" key="3">
    <source>
        <dbReference type="Proteomes" id="UP001501323"/>
    </source>
</evidence>
<keyword evidence="1" id="KW-0175">Coiled coil</keyword>
<sequence length="71" mass="8096">MQPIGPSEQSRLIERLVALRVEHRDLDAAIARLQTDPQADELAVKRLKKRKLQLKDCIERLESALIPDEPA</sequence>
<accession>A0ABP9DUE7</accession>